<feature type="transmembrane region" description="Helical" evidence="1">
    <location>
        <begin position="107"/>
        <end position="126"/>
    </location>
</feature>
<keyword evidence="1" id="KW-1133">Transmembrane helix</keyword>
<dbReference type="Proteomes" id="UP001299265">
    <property type="component" value="Unassembled WGS sequence"/>
</dbReference>
<organism evidence="2 3">
    <name type="scientific">Lientehia hominis</name>
    <dbReference type="NCBI Taxonomy" id="2897778"/>
    <lineage>
        <taxon>Bacteria</taxon>
        <taxon>Bacillati</taxon>
        <taxon>Bacillota</taxon>
        <taxon>Clostridia</taxon>
        <taxon>Lachnospirales</taxon>
        <taxon>Lachnospiraceae</taxon>
        <taxon>Lientehia</taxon>
    </lineage>
</organism>
<reference evidence="2 3" key="1">
    <citation type="submission" date="2021-11" db="EMBL/GenBank/DDBJ databases">
        <title>Lacrimispora sp. nov. NSJ-141 isolated from human feces.</title>
        <authorList>
            <person name="Abdugheni R."/>
        </authorList>
    </citation>
    <scope>NUCLEOTIDE SEQUENCE [LARGE SCALE GENOMIC DNA]</scope>
    <source>
        <strain evidence="2 3">NSJ-141</strain>
    </source>
</reference>
<dbReference type="RefSeq" id="WP_231061533.1">
    <property type="nucleotide sequence ID" value="NZ_JAJNOR010000001.1"/>
</dbReference>
<keyword evidence="3" id="KW-1185">Reference proteome</keyword>
<comment type="caution">
    <text evidence="2">The sequence shown here is derived from an EMBL/GenBank/DDBJ whole genome shotgun (WGS) entry which is preliminary data.</text>
</comment>
<keyword evidence="1" id="KW-0812">Transmembrane</keyword>
<protein>
    <submittedName>
        <fullName evidence="2">Uncharacterized protein</fullName>
    </submittedName>
</protein>
<keyword evidence="1" id="KW-0472">Membrane</keyword>
<feature type="transmembrane region" description="Helical" evidence="1">
    <location>
        <begin position="43"/>
        <end position="65"/>
    </location>
</feature>
<feature type="transmembrane region" description="Helical" evidence="1">
    <location>
        <begin position="313"/>
        <end position="334"/>
    </location>
</feature>
<feature type="transmembrane region" description="Helical" evidence="1">
    <location>
        <begin position="132"/>
        <end position="157"/>
    </location>
</feature>
<evidence type="ECO:0000313" key="3">
    <source>
        <dbReference type="Proteomes" id="UP001299265"/>
    </source>
</evidence>
<dbReference type="EMBL" id="JAJNOR010000001">
    <property type="protein sequence ID" value="MCD2491617.1"/>
    <property type="molecule type" value="Genomic_DNA"/>
</dbReference>
<feature type="transmembrane region" description="Helical" evidence="1">
    <location>
        <begin position="282"/>
        <end position="301"/>
    </location>
</feature>
<evidence type="ECO:0000313" key="2">
    <source>
        <dbReference type="EMBL" id="MCD2491617.1"/>
    </source>
</evidence>
<accession>A0AAP2RGM5</accession>
<name>A0AAP2RGM5_9FIRM</name>
<gene>
    <name evidence="2" type="ORF">LQE92_03125</name>
</gene>
<proteinExistence type="predicted"/>
<sequence>MKKAAGILMTAVGAVLCFLSALLAVHQIIKWMEWGFCKSELRFFFIIFIFMILMALLCIMGIQFMRRKNRTAGERENFEGSAGTERWSEDLDTKVYKSAPRLLLTEFIKKLILIGFLLFLLFYVLLDGLKYLAIAKGVCTGIWLTCTLVLSAFWAFYWCRIRIEVSASGLKFCRGSRRYAEYPLNTGFWAVTEKKRLNGIFTGTNRLIFVPVRPHYNKVLNCYGIQALDFSNLMEDINKLRKDGTFEKIREELTAEHIYETCDKREFQIPREKLLKRERRRAAQIGIGCAAAGAISAALWFCFLHKKPLDTEAVFLMLIIFLLISVPVPVLQIFRCLAYAGKVPERIVLADSSLRVDEISYPVREIKRISMTPVNFGWSKNGTSFRRRMVVLLETKREEYQLGSTASAGVPKELVLKEYGEMVTSLRQWCAGCGILFQEDRE</sequence>
<dbReference type="AlphaFoldDB" id="A0AAP2RGM5"/>
<evidence type="ECO:0000256" key="1">
    <source>
        <dbReference type="SAM" id="Phobius"/>
    </source>
</evidence>